<dbReference type="RefSeq" id="WP_201431652.1">
    <property type="nucleotide sequence ID" value="NZ_JAEQBW010000005.1"/>
</dbReference>
<gene>
    <name evidence="2" type="ORF">JKA74_13135</name>
</gene>
<evidence type="ECO:0000313" key="2">
    <source>
        <dbReference type="EMBL" id="MBK6265980.1"/>
    </source>
</evidence>
<proteinExistence type="predicted"/>
<dbReference type="PANTHER" id="PTHR35519:SF2">
    <property type="entry name" value="PH DOMAIN PROTEIN"/>
    <property type="match status" value="1"/>
</dbReference>
<evidence type="ECO:0000256" key="1">
    <source>
        <dbReference type="SAM" id="Phobius"/>
    </source>
</evidence>
<dbReference type="Proteomes" id="UP000611723">
    <property type="component" value="Unassembled WGS sequence"/>
</dbReference>
<organism evidence="2 3">
    <name type="scientific">Marivirga aurantiaca</name>
    <dbReference type="NCBI Taxonomy" id="2802615"/>
    <lineage>
        <taxon>Bacteria</taxon>
        <taxon>Pseudomonadati</taxon>
        <taxon>Bacteroidota</taxon>
        <taxon>Cytophagia</taxon>
        <taxon>Cytophagales</taxon>
        <taxon>Marivirgaceae</taxon>
        <taxon>Marivirga</taxon>
    </lineage>
</organism>
<name>A0A934X040_9BACT</name>
<keyword evidence="1" id="KW-0812">Transmembrane</keyword>
<protein>
    <submittedName>
        <fullName evidence="2">DUF4112 domain-containing protein</fullName>
    </submittedName>
</protein>
<feature type="transmembrane region" description="Helical" evidence="1">
    <location>
        <begin position="78"/>
        <end position="102"/>
    </location>
</feature>
<keyword evidence="1" id="KW-1133">Transmembrane helix</keyword>
<dbReference type="PANTHER" id="PTHR35519">
    <property type="entry name" value="MEMBRANE PROTEINS"/>
    <property type="match status" value="1"/>
</dbReference>
<reference evidence="2" key="1">
    <citation type="submission" date="2021-01" db="EMBL/GenBank/DDBJ databases">
        <title>Marivirga aurantiaca sp. nov., isolated from intertidal surface sediments.</title>
        <authorList>
            <person name="Zhang M."/>
        </authorList>
    </citation>
    <scope>NUCLEOTIDE SEQUENCE</scope>
    <source>
        <strain evidence="2">S37H4</strain>
    </source>
</reference>
<dbReference type="Pfam" id="PF13430">
    <property type="entry name" value="DUF4112"/>
    <property type="match status" value="1"/>
</dbReference>
<feature type="transmembrane region" description="Helical" evidence="1">
    <location>
        <begin position="42"/>
        <end position="66"/>
    </location>
</feature>
<evidence type="ECO:0000313" key="3">
    <source>
        <dbReference type="Proteomes" id="UP000611723"/>
    </source>
</evidence>
<dbReference type="InterPro" id="IPR025187">
    <property type="entry name" value="DUF4112"/>
</dbReference>
<sequence length="159" mass="17685">MSKNNRQHVGKPGFKWIRRMSRLLDSQFTIPSTSIKFGLDPLFSIFPGLGDLGTYAVSLAIIYTVYRNGASGNVVIKMLINSSIDAIVGSIPILGTLFDVWYKSNMKNLRLLQEYYEEGKHQGSGKGLLALVIFVVVVIIAVLCYLGWLVLVELAELLF</sequence>
<dbReference type="AlphaFoldDB" id="A0A934X040"/>
<keyword evidence="3" id="KW-1185">Reference proteome</keyword>
<keyword evidence="1" id="KW-0472">Membrane</keyword>
<comment type="caution">
    <text evidence="2">The sequence shown here is derived from an EMBL/GenBank/DDBJ whole genome shotgun (WGS) entry which is preliminary data.</text>
</comment>
<dbReference type="EMBL" id="JAEQBW010000005">
    <property type="protein sequence ID" value="MBK6265980.1"/>
    <property type="molecule type" value="Genomic_DNA"/>
</dbReference>
<feature type="transmembrane region" description="Helical" evidence="1">
    <location>
        <begin position="128"/>
        <end position="151"/>
    </location>
</feature>
<accession>A0A934X040</accession>